<feature type="transmembrane region" description="Helical" evidence="6">
    <location>
        <begin position="55"/>
        <end position="77"/>
    </location>
</feature>
<proteinExistence type="inferred from homology"/>
<dbReference type="Pfam" id="PF01594">
    <property type="entry name" value="AI-2E_transport"/>
    <property type="match status" value="1"/>
</dbReference>
<comment type="caution">
    <text evidence="7">The sequence shown here is derived from an EMBL/GenBank/DDBJ whole genome shotgun (WGS) entry which is preliminary data.</text>
</comment>
<evidence type="ECO:0000256" key="3">
    <source>
        <dbReference type="ARBA" id="ARBA00022692"/>
    </source>
</evidence>
<feature type="transmembrane region" description="Helical" evidence="6">
    <location>
        <begin position="283"/>
        <end position="307"/>
    </location>
</feature>
<accession>A0ABN7K9X4</accession>
<organism evidence="7 8">
    <name type="scientific">Campylobacter suis</name>
    <dbReference type="NCBI Taxonomy" id="2790657"/>
    <lineage>
        <taxon>Bacteria</taxon>
        <taxon>Pseudomonadati</taxon>
        <taxon>Campylobacterota</taxon>
        <taxon>Epsilonproteobacteria</taxon>
        <taxon>Campylobacterales</taxon>
        <taxon>Campylobacteraceae</taxon>
        <taxon>Campylobacter</taxon>
    </lineage>
</organism>
<evidence type="ECO:0000313" key="7">
    <source>
        <dbReference type="EMBL" id="CAD7288068.1"/>
    </source>
</evidence>
<evidence type="ECO:0000256" key="2">
    <source>
        <dbReference type="ARBA" id="ARBA00009773"/>
    </source>
</evidence>
<reference evidence="7 8" key="1">
    <citation type="submission" date="2020-11" db="EMBL/GenBank/DDBJ databases">
        <authorList>
            <person name="Peeters C."/>
        </authorList>
    </citation>
    <scope>NUCLEOTIDE SEQUENCE [LARGE SCALE GENOMIC DNA]</scope>
    <source>
        <strain evidence="7 8">LMG 8286</strain>
    </source>
</reference>
<feature type="transmembrane region" description="Helical" evidence="6">
    <location>
        <begin position="27"/>
        <end position="48"/>
    </location>
</feature>
<keyword evidence="5 6" id="KW-0472">Membrane</keyword>
<comment type="similarity">
    <text evidence="2">Belongs to the autoinducer-2 exporter (AI-2E) (TC 2.A.86) family.</text>
</comment>
<dbReference type="PANTHER" id="PTHR21716">
    <property type="entry name" value="TRANSMEMBRANE PROTEIN"/>
    <property type="match status" value="1"/>
</dbReference>
<feature type="transmembrane region" description="Helical" evidence="6">
    <location>
        <begin position="220"/>
        <end position="246"/>
    </location>
</feature>
<comment type="subcellular location">
    <subcellularLocation>
        <location evidence="1">Membrane</location>
        <topology evidence="1">Multi-pass membrane protein</topology>
    </subcellularLocation>
</comment>
<dbReference type="EMBL" id="CAJHOE010000002">
    <property type="protein sequence ID" value="CAD7288068.1"/>
    <property type="molecule type" value="Genomic_DNA"/>
</dbReference>
<keyword evidence="8" id="KW-1185">Reference proteome</keyword>
<evidence type="ECO:0000256" key="4">
    <source>
        <dbReference type="ARBA" id="ARBA00022989"/>
    </source>
</evidence>
<dbReference type="Proteomes" id="UP000789359">
    <property type="component" value="Unassembled WGS sequence"/>
</dbReference>
<sequence length="336" mass="36985">MRNNLIIVYIASFVVVAAGLKAANVVVLPFLIAVFIAIVISPAIDFLMKFQLPRIVAFVIVVAVIFSALGFIGNVVIKTINGLVGHLPELQVKFNAFSQSMALFASKYGLEMSNILQNDFDPNKIFNTLTQLLRSSTEILTKSFFIFLLITFMLFEKHIFVQKVEYFASKNASAQHIVDTFISNLKRYLAIKFLASFATGIIVWIGLNVLGVAYAPLWGVVAFVLNFIPTIGSIVAALPAILVTLLLNDFATIFWVILLYLATNIIIGNFIEPKFLGRGLGISTLVVLLSLLFWGFLFGIGGMFLAIPLTMSLKIAFDTNPNTKFIAVLLSDKVQS</sequence>
<keyword evidence="4 6" id="KW-1133">Transmembrane helix</keyword>
<feature type="transmembrane region" description="Helical" evidence="6">
    <location>
        <begin position="253"/>
        <end position="271"/>
    </location>
</feature>
<protein>
    <submittedName>
        <fullName evidence="7">AI-2 transport protein TqsA</fullName>
    </submittedName>
</protein>
<dbReference type="InterPro" id="IPR002549">
    <property type="entry name" value="AI-2E-like"/>
</dbReference>
<evidence type="ECO:0000313" key="8">
    <source>
        <dbReference type="Proteomes" id="UP000789359"/>
    </source>
</evidence>
<evidence type="ECO:0000256" key="1">
    <source>
        <dbReference type="ARBA" id="ARBA00004141"/>
    </source>
</evidence>
<keyword evidence="3 6" id="KW-0812">Transmembrane</keyword>
<dbReference type="PANTHER" id="PTHR21716:SF64">
    <property type="entry name" value="AI-2 TRANSPORT PROTEIN TQSA"/>
    <property type="match status" value="1"/>
</dbReference>
<evidence type="ECO:0000256" key="6">
    <source>
        <dbReference type="SAM" id="Phobius"/>
    </source>
</evidence>
<feature type="transmembrane region" description="Helical" evidence="6">
    <location>
        <begin position="193"/>
        <end position="214"/>
    </location>
</feature>
<feature type="transmembrane region" description="Helical" evidence="6">
    <location>
        <begin position="139"/>
        <end position="155"/>
    </location>
</feature>
<gene>
    <name evidence="7" type="primary">tqsA</name>
    <name evidence="7" type="ORF">LMG8286_01122</name>
</gene>
<dbReference type="RefSeq" id="WP_230056885.1">
    <property type="nucleotide sequence ID" value="NZ_CAJHOE010000002.1"/>
</dbReference>
<name>A0ABN7K9X4_9BACT</name>
<evidence type="ECO:0000256" key="5">
    <source>
        <dbReference type="ARBA" id="ARBA00023136"/>
    </source>
</evidence>